<protein>
    <recommendedName>
        <fullName evidence="7">HTH gntR-type domain-containing protein</fullName>
    </recommendedName>
</protein>
<keyword evidence="6" id="KW-0804">Transcription</keyword>
<accession>A0A0H2UUI8</accession>
<dbReference type="SMART" id="SM00345">
    <property type="entry name" value="HTH_GNTR"/>
    <property type="match status" value="1"/>
</dbReference>
<keyword evidence="2" id="KW-0032">Aminotransferase</keyword>
<keyword evidence="4" id="KW-0805">Transcription regulation</keyword>
<dbReference type="InterPro" id="IPR004839">
    <property type="entry name" value="Aminotransferase_I/II_large"/>
</dbReference>
<dbReference type="GO" id="GO:0003700">
    <property type="term" value="F:DNA-binding transcription factor activity"/>
    <property type="evidence" value="ECO:0007669"/>
    <property type="project" value="InterPro"/>
</dbReference>
<dbReference type="PROSITE" id="PS50949">
    <property type="entry name" value="HTH_GNTR"/>
    <property type="match status" value="1"/>
</dbReference>
<dbReference type="InterPro" id="IPR015421">
    <property type="entry name" value="PyrdxlP-dep_Trfase_major"/>
</dbReference>
<gene>
    <name evidence="8" type="ordered locus">SpyM3_0850</name>
</gene>
<dbReference type="InterPro" id="IPR051446">
    <property type="entry name" value="HTH_trans_reg/aminotransferase"/>
</dbReference>
<dbReference type="RefSeq" id="WP_011054517.1">
    <property type="nucleotide sequence ID" value="NC_004070.1"/>
</dbReference>
<proteinExistence type="inferred from homology"/>
<dbReference type="SUPFAM" id="SSF53383">
    <property type="entry name" value="PLP-dependent transferases"/>
    <property type="match status" value="1"/>
</dbReference>
<keyword evidence="3" id="KW-0663">Pyridoxal phosphate</keyword>
<evidence type="ECO:0000256" key="5">
    <source>
        <dbReference type="ARBA" id="ARBA00023125"/>
    </source>
</evidence>
<name>A0A0H2UUI8_STRP3</name>
<dbReference type="HOGENOM" id="CLU_017584_0_0_9"/>
<reference evidence="8 9" key="1">
    <citation type="journal article" date="2002" name="Proc. Natl. Acad. Sci. U.S.A.">
        <title>Genome sequence of a serotype M3 strain of group A Streptococcus: phage-encoded toxins, the high-virulence phenotype, and clone emergence.</title>
        <authorList>
            <person name="Beres S.B."/>
            <person name="Sylva G.L."/>
            <person name="Barbian K.D."/>
            <person name="Lei B."/>
            <person name="Hoff J.S."/>
            <person name="Mammarella N.D."/>
            <person name="Liu M.Y."/>
            <person name="Smoot J.C."/>
            <person name="Porcella S.F."/>
            <person name="Parkins L.D."/>
            <person name="Campbell D.S."/>
            <person name="Smith T.M."/>
            <person name="McCormick J.K."/>
            <person name="Leung D.Y."/>
            <person name="Schlievert P.M."/>
            <person name="Musser J.M."/>
        </authorList>
    </citation>
    <scope>NUCLEOTIDE SEQUENCE [LARGE SCALE GENOMIC DNA]</scope>
    <source>
        <strain evidence="9">ATCC BAA-595 / MGAS315</strain>
    </source>
</reference>
<dbReference type="GeneID" id="69900821"/>
<evidence type="ECO:0000256" key="2">
    <source>
        <dbReference type="ARBA" id="ARBA00022576"/>
    </source>
</evidence>
<dbReference type="Pfam" id="PF00155">
    <property type="entry name" value="Aminotran_1_2"/>
    <property type="match status" value="1"/>
</dbReference>
<dbReference type="PANTHER" id="PTHR46577">
    <property type="entry name" value="HTH-TYPE TRANSCRIPTIONAL REGULATORY PROTEIN GABR"/>
    <property type="match status" value="1"/>
</dbReference>
<evidence type="ECO:0000313" key="8">
    <source>
        <dbReference type="EMBL" id="AAM79457.1"/>
    </source>
</evidence>
<dbReference type="SUPFAM" id="SSF46785">
    <property type="entry name" value="Winged helix' DNA-binding domain"/>
    <property type="match status" value="1"/>
</dbReference>
<dbReference type="Gene3D" id="3.40.640.10">
    <property type="entry name" value="Type I PLP-dependent aspartate aminotransferase-like (Major domain)"/>
    <property type="match status" value="1"/>
</dbReference>
<dbReference type="PANTHER" id="PTHR46577:SF1">
    <property type="entry name" value="HTH-TYPE TRANSCRIPTIONAL REGULATORY PROTEIN GABR"/>
    <property type="match status" value="1"/>
</dbReference>
<dbReference type="Gene3D" id="1.10.10.10">
    <property type="entry name" value="Winged helix-like DNA-binding domain superfamily/Winged helix DNA-binding domain"/>
    <property type="match status" value="1"/>
</dbReference>
<sequence>MTTKYQTIISNIEQDIQKQRLKKGDKLPSIRVLSKVYHCSKDTVQRALLELKYRHLIYAVPKSGYYVLGNVSMPDNVLNLSLEDYNNMAYEDFRLCLNEALSAKDKYLFHYYHKTEGLEELREALLLYLAENSVYSNKDQLLITSGTQQALYILSQMPFPNAGKTILLEKPTYHRMEAIVAQLGLPYQTISRHFNGLDLELLESLFQTGDIKFFYTISRFSHPLGLSYSTKEKEAIVRLAQRYQVYILEDDYLGDFVKLKEPPIHYYDTHHRIIYLKSFSMSVFPALRIGALVLPSGLKPHFLTQKSLIDLDTNLLMQKALALYLENGMFQKNLRFIKRYLKQRERQLALFLKQNCPDIHYQLTPTHLVIDYTTSDSYRNFTLDKSDRIIITGKKRYLSIAINQQIQSKLNSLIKNTCGKSN</sequence>
<evidence type="ECO:0000313" key="9">
    <source>
        <dbReference type="Proteomes" id="UP000000564"/>
    </source>
</evidence>
<keyword evidence="5" id="KW-0238">DNA-binding</keyword>
<organism evidence="8 9">
    <name type="scientific">Streptococcus pyogenes serotype M3 (strain ATCC BAA-595 / MGAS315)</name>
    <dbReference type="NCBI Taxonomy" id="198466"/>
    <lineage>
        <taxon>Bacteria</taxon>
        <taxon>Bacillati</taxon>
        <taxon>Bacillota</taxon>
        <taxon>Bacilli</taxon>
        <taxon>Lactobacillales</taxon>
        <taxon>Streptococcaceae</taxon>
        <taxon>Streptococcus</taxon>
    </lineage>
</organism>
<keyword evidence="2" id="KW-0808">Transferase</keyword>
<dbReference type="EMBL" id="AE014074">
    <property type="protein sequence ID" value="AAM79457.1"/>
    <property type="molecule type" value="Genomic_DNA"/>
</dbReference>
<dbReference type="CDD" id="cd00609">
    <property type="entry name" value="AAT_like"/>
    <property type="match status" value="1"/>
</dbReference>
<evidence type="ECO:0000256" key="3">
    <source>
        <dbReference type="ARBA" id="ARBA00022898"/>
    </source>
</evidence>
<dbReference type="CDD" id="cd07377">
    <property type="entry name" value="WHTH_GntR"/>
    <property type="match status" value="1"/>
</dbReference>
<dbReference type="InterPro" id="IPR036388">
    <property type="entry name" value="WH-like_DNA-bd_sf"/>
</dbReference>
<evidence type="ECO:0000256" key="6">
    <source>
        <dbReference type="ARBA" id="ARBA00023163"/>
    </source>
</evidence>
<comment type="similarity">
    <text evidence="1">In the C-terminal section; belongs to the class-I pyridoxal-phosphate-dependent aminotransferase family.</text>
</comment>
<dbReference type="GO" id="GO:0008483">
    <property type="term" value="F:transaminase activity"/>
    <property type="evidence" value="ECO:0007669"/>
    <property type="project" value="UniProtKB-KW"/>
</dbReference>
<dbReference type="GO" id="GO:0003677">
    <property type="term" value="F:DNA binding"/>
    <property type="evidence" value="ECO:0007669"/>
    <property type="project" value="UniProtKB-KW"/>
</dbReference>
<dbReference type="InterPro" id="IPR036390">
    <property type="entry name" value="WH_DNA-bd_sf"/>
</dbReference>
<dbReference type="Pfam" id="PF00392">
    <property type="entry name" value="GntR"/>
    <property type="match status" value="1"/>
</dbReference>
<feature type="domain" description="HTH gntR-type" evidence="7">
    <location>
        <begin position="2"/>
        <end position="70"/>
    </location>
</feature>
<dbReference type="Proteomes" id="UP000000564">
    <property type="component" value="Chromosome"/>
</dbReference>
<evidence type="ECO:0000259" key="7">
    <source>
        <dbReference type="PROSITE" id="PS50949"/>
    </source>
</evidence>
<dbReference type="InterPro" id="IPR015424">
    <property type="entry name" value="PyrdxlP-dep_Trfase"/>
</dbReference>
<dbReference type="KEGG" id="spg:SpyM3_0850"/>
<dbReference type="AlphaFoldDB" id="A0A0H2UUI8"/>
<evidence type="ECO:0000256" key="1">
    <source>
        <dbReference type="ARBA" id="ARBA00005384"/>
    </source>
</evidence>
<dbReference type="InterPro" id="IPR000524">
    <property type="entry name" value="Tscrpt_reg_HTH_GntR"/>
</dbReference>
<evidence type="ECO:0000256" key="4">
    <source>
        <dbReference type="ARBA" id="ARBA00023015"/>
    </source>
</evidence>
<dbReference type="GO" id="GO:0030170">
    <property type="term" value="F:pyridoxal phosphate binding"/>
    <property type="evidence" value="ECO:0007669"/>
    <property type="project" value="InterPro"/>
</dbReference>